<keyword evidence="2" id="KW-1185">Reference proteome</keyword>
<proteinExistence type="predicted"/>
<feature type="non-terminal residue" evidence="1">
    <location>
        <position position="243"/>
    </location>
</feature>
<accession>A0ACC1HCE3</accession>
<protein>
    <submittedName>
        <fullName evidence="1">Cell death protease</fullName>
        <ecNumber evidence="1">3.4.16.6</ecNumber>
    </submittedName>
</protein>
<dbReference type="Proteomes" id="UP001145114">
    <property type="component" value="Unassembled WGS sequence"/>
</dbReference>
<keyword evidence="1" id="KW-0378">Hydrolase</keyword>
<dbReference type="EC" id="3.4.16.6" evidence="1"/>
<dbReference type="EMBL" id="JAMZIH010006125">
    <property type="protein sequence ID" value="KAJ1674255.1"/>
    <property type="molecule type" value="Genomic_DNA"/>
</dbReference>
<keyword evidence="1" id="KW-0121">Carboxypeptidase</keyword>
<reference evidence="1" key="1">
    <citation type="submission" date="2022-06" db="EMBL/GenBank/DDBJ databases">
        <title>Phylogenomic reconstructions and comparative analyses of Kickxellomycotina fungi.</title>
        <authorList>
            <person name="Reynolds N.K."/>
            <person name="Stajich J.E."/>
            <person name="Barry K."/>
            <person name="Grigoriev I.V."/>
            <person name="Crous P."/>
            <person name="Smith M.E."/>
        </authorList>
    </citation>
    <scope>NUCLEOTIDE SEQUENCE</scope>
    <source>
        <strain evidence="1">RSA 2271</strain>
    </source>
</reference>
<evidence type="ECO:0000313" key="2">
    <source>
        <dbReference type="Proteomes" id="UP001145114"/>
    </source>
</evidence>
<sequence length="243" mass="27519">MPSNDSFVVDKIPDVVDPRLASVRQWAGQMPIETEGGKQGNIFFWLISNSTNTHNSDILTIWLNGGPGCTSVDGVLMENGPYAFDNDKLVLRPYAWSTQMDVLYIDQPFGTGLSVVDKSLYVKSFVEGNDYLIKFLEEFFETFPEYKTRRIYLAGESEAGTYLIYLANSILEMPSDKRYMSYPAIFAEKGLLSQQTTREMYKDVEACVREYNRAPQPVHVPVCEDILSNALSRNEPAPNLCYN</sequence>
<organism evidence="1 2">
    <name type="scientific">Spiromyces aspiralis</name>
    <dbReference type="NCBI Taxonomy" id="68401"/>
    <lineage>
        <taxon>Eukaryota</taxon>
        <taxon>Fungi</taxon>
        <taxon>Fungi incertae sedis</taxon>
        <taxon>Zoopagomycota</taxon>
        <taxon>Kickxellomycotina</taxon>
        <taxon>Kickxellomycetes</taxon>
        <taxon>Kickxellales</taxon>
        <taxon>Kickxellaceae</taxon>
        <taxon>Spiromyces</taxon>
    </lineage>
</organism>
<name>A0ACC1HCE3_9FUNG</name>
<gene>
    <name evidence="1" type="primary">KEX1_1</name>
    <name evidence="1" type="ORF">EV182_003654</name>
</gene>
<comment type="caution">
    <text evidence="1">The sequence shown here is derived from an EMBL/GenBank/DDBJ whole genome shotgun (WGS) entry which is preliminary data.</text>
</comment>
<keyword evidence="1" id="KW-0645">Protease</keyword>
<evidence type="ECO:0000313" key="1">
    <source>
        <dbReference type="EMBL" id="KAJ1674255.1"/>
    </source>
</evidence>